<dbReference type="PANTHER" id="PTHR42031:SF1">
    <property type="entry name" value="KEY LIME PATHOGENICITY PROTEIN"/>
    <property type="match status" value="1"/>
</dbReference>
<dbReference type="Pfam" id="PF25438">
    <property type="entry name" value="DUF7896"/>
    <property type="match status" value="1"/>
</dbReference>
<evidence type="ECO:0000313" key="3">
    <source>
        <dbReference type="EMBL" id="TKA69218.1"/>
    </source>
</evidence>
<dbReference type="Proteomes" id="UP000309340">
    <property type="component" value="Unassembled WGS sequence"/>
</dbReference>
<feature type="region of interest" description="Disordered" evidence="1">
    <location>
        <begin position="107"/>
        <end position="131"/>
    </location>
</feature>
<dbReference type="InterPro" id="IPR057218">
    <property type="entry name" value="DUF7896"/>
</dbReference>
<dbReference type="OrthoDB" id="5377599at2759"/>
<feature type="compositionally biased region" description="Low complexity" evidence="1">
    <location>
        <begin position="107"/>
        <end position="127"/>
    </location>
</feature>
<feature type="compositionally biased region" description="Polar residues" evidence="1">
    <location>
        <begin position="255"/>
        <end position="275"/>
    </location>
</feature>
<evidence type="ECO:0000256" key="1">
    <source>
        <dbReference type="SAM" id="MobiDB-lite"/>
    </source>
</evidence>
<dbReference type="PANTHER" id="PTHR42031">
    <property type="entry name" value="KEY LIME PATHOGENICITY PROTEIN"/>
    <property type="match status" value="1"/>
</dbReference>
<feature type="region of interest" description="Disordered" evidence="1">
    <location>
        <begin position="429"/>
        <end position="449"/>
    </location>
</feature>
<evidence type="ECO:0000313" key="4">
    <source>
        <dbReference type="Proteomes" id="UP000309340"/>
    </source>
</evidence>
<accession>A0A4U0X280</accession>
<protein>
    <recommendedName>
        <fullName evidence="2">DUF7896 domain-containing protein</fullName>
    </recommendedName>
</protein>
<dbReference type="STRING" id="329884.A0A4U0X280"/>
<sequence>MARSASTQCQPVTGKRTYQHQRPLDTTQRANLGYSTTPWSGSGLATNFHPDGVQVYEPDAYISKLGTSFEPPAASTKRQRVGVFDASRQPTLDVSLAYSTFVPNQAPTMSPSTSMSSQPSQHSFASSEAMSRQSSVATASSSCSSTAMTSALDMMRVESSSSRCPQQNYFPMSFEMQSLDAPLVAGHANGKPASSQPRATAGLAFGEGSNAEAELLSNVGYGFVGQDLPFVETFPTAYDCGDQYAQTIDCSDSQAQEMERNWSQQSDWSTSSAVSTDLKATERRRKHIENARQSIAPKSIPGGPKSTSTQPRKDDILKAHHHIDPSVRHKEAISKTPYIRPHHPKLYCKLCHDHPTGFRGEHELRRHQDRAHAEARKVWICVEPTTESEEGWWPQKPLGICKQCKQRKQYNVYYNAAARLRRAHFCPRKRGRKAKGEERESRAGKAGGDWPPIEWLKANGWLQEIEVSSAQFFAQNMVPSQLDSNFPDDVLDEEDDVEFSSDSAIDPQHAAFAAENLGLQTYPMYQTTDFSNGYPTPCLDTVHQVFFPNTATNASHVPMNVDCLKAPAMAHTLSAPPAMQSAPMLFDMNGGMMHDPNGIMYADEMQMPMHFTQ</sequence>
<feature type="domain" description="DUF7896" evidence="2">
    <location>
        <begin position="376"/>
        <end position="465"/>
    </location>
</feature>
<feature type="compositionally biased region" description="Polar residues" evidence="1">
    <location>
        <begin position="1"/>
        <end position="11"/>
    </location>
</feature>
<proteinExistence type="predicted"/>
<reference evidence="3 4" key="1">
    <citation type="submission" date="2017-03" db="EMBL/GenBank/DDBJ databases">
        <title>Genomes of endolithic fungi from Antarctica.</title>
        <authorList>
            <person name="Coleine C."/>
            <person name="Masonjones S."/>
            <person name="Stajich J.E."/>
        </authorList>
    </citation>
    <scope>NUCLEOTIDE SEQUENCE [LARGE SCALE GENOMIC DNA]</scope>
    <source>
        <strain evidence="3 4">CCFEE 5184</strain>
    </source>
</reference>
<dbReference type="EMBL" id="NAJQ01000460">
    <property type="protein sequence ID" value="TKA69218.1"/>
    <property type="molecule type" value="Genomic_DNA"/>
</dbReference>
<dbReference type="AlphaFoldDB" id="A0A4U0X280"/>
<name>A0A4U0X280_9PEZI</name>
<comment type="caution">
    <text evidence="3">The sequence shown here is derived from an EMBL/GenBank/DDBJ whole genome shotgun (WGS) entry which is preliminary data.</text>
</comment>
<organism evidence="3 4">
    <name type="scientific">Friedmanniomyces simplex</name>
    <dbReference type="NCBI Taxonomy" id="329884"/>
    <lineage>
        <taxon>Eukaryota</taxon>
        <taxon>Fungi</taxon>
        <taxon>Dikarya</taxon>
        <taxon>Ascomycota</taxon>
        <taxon>Pezizomycotina</taxon>
        <taxon>Dothideomycetes</taxon>
        <taxon>Dothideomycetidae</taxon>
        <taxon>Mycosphaerellales</taxon>
        <taxon>Teratosphaeriaceae</taxon>
        <taxon>Friedmanniomyces</taxon>
    </lineage>
</organism>
<keyword evidence="4" id="KW-1185">Reference proteome</keyword>
<feature type="region of interest" description="Disordered" evidence="1">
    <location>
        <begin position="255"/>
        <end position="311"/>
    </location>
</feature>
<evidence type="ECO:0000259" key="2">
    <source>
        <dbReference type="Pfam" id="PF25438"/>
    </source>
</evidence>
<gene>
    <name evidence="3" type="ORF">B0A55_07735</name>
</gene>
<feature type="region of interest" description="Disordered" evidence="1">
    <location>
        <begin position="1"/>
        <end position="30"/>
    </location>
</feature>
<feature type="compositionally biased region" description="Basic and acidic residues" evidence="1">
    <location>
        <begin position="434"/>
        <end position="443"/>
    </location>
</feature>